<comment type="similarity">
    <text evidence="1">Belongs to the helicase family. RecQ subfamily.</text>
</comment>
<name>A0ABR2ZJ94_9AGAR</name>
<sequence>MLVEQNFNVLGLKALVINSTATHTASEAGLPSPWRRAQEEDGLSALLLSPEQLQCKEFEIALRNSHFRTRMFAVSVDEVHLLLSWGKQFRKSFQGIGLARSRLRDEVVIQAVTATMKGEEALKSISLSLGLYAHNTHIIRRSNQRHDIQLIFRELSSSIQGRSFPELDDILDSNRTSIVFCRTINLSHRVQEYLYYRDKAQGGDPRSFTERIREYNSLSESQNQRTRSLIQVGKCNIVLATSTLAIGVDVDRVQDVYIIGEPQNADEALQMLGRIRPKRGLDAAQSSRTRGIIYLNSNSKGRAEVALSDGTTTTSGTKDIIASGSTARMDPGLASLVLAKCKVTAIDKLYENPPTDSPCTCPTCTNSPPASRVETCNCSGCVPEAGIASIPKEKKKKDNHSALTSYGIELPKQHKRLSQVLRAHGTRELKAFRMQLFRMADPQQSAFLAPELFFTNQEIKLVLDYFASIKNVDHVGSLMKGNSRFNGNEGRLWARLCVLEGEFAVIREEEKKRKVDEKKRKANEVNGSEQEKKTRTSDEA</sequence>
<keyword evidence="9" id="KW-1185">Reference proteome</keyword>
<evidence type="ECO:0000256" key="6">
    <source>
        <dbReference type="SAM" id="MobiDB-lite"/>
    </source>
</evidence>
<protein>
    <recommendedName>
        <fullName evidence="5">DNA 3'-5' helicase</fullName>
        <ecNumber evidence="5">5.6.2.4</ecNumber>
    </recommendedName>
</protein>
<feature type="region of interest" description="Disordered" evidence="6">
    <location>
        <begin position="510"/>
        <end position="540"/>
    </location>
</feature>
<accession>A0ABR2ZJ94</accession>
<dbReference type="EC" id="5.6.2.4" evidence="5"/>
<evidence type="ECO:0000256" key="1">
    <source>
        <dbReference type="ARBA" id="ARBA00005446"/>
    </source>
</evidence>
<feature type="domain" description="Helicase C-terminal" evidence="7">
    <location>
        <begin position="166"/>
        <end position="344"/>
    </location>
</feature>
<dbReference type="EMBL" id="JBBXMP010000141">
    <property type="protein sequence ID" value="KAL0061279.1"/>
    <property type="molecule type" value="Genomic_DNA"/>
</dbReference>
<dbReference type="Pfam" id="PF00271">
    <property type="entry name" value="Helicase_C"/>
    <property type="match status" value="1"/>
</dbReference>
<evidence type="ECO:0000256" key="3">
    <source>
        <dbReference type="ARBA" id="ARBA00023235"/>
    </source>
</evidence>
<reference evidence="8 9" key="1">
    <citation type="submission" date="2024-05" db="EMBL/GenBank/DDBJ databases">
        <title>A draft genome resource for the thread blight pathogen Marasmius tenuissimus strain MS-2.</title>
        <authorList>
            <person name="Yulfo-Soto G.E."/>
            <person name="Baruah I.K."/>
            <person name="Amoako-Attah I."/>
            <person name="Bukari Y."/>
            <person name="Meinhardt L.W."/>
            <person name="Bailey B.A."/>
            <person name="Cohen S.P."/>
        </authorList>
    </citation>
    <scope>NUCLEOTIDE SEQUENCE [LARGE SCALE GENOMIC DNA]</scope>
    <source>
        <strain evidence="8 9">MS-2</strain>
    </source>
</reference>
<evidence type="ECO:0000256" key="5">
    <source>
        <dbReference type="ARBA" id="ARBA00034808"/>
    </source>
</evidence>
<comment type="caution">
    <text evidence="8">The sequence shown here is derived from an EMBL/GenBank/DDBJ whole genome shotgun (WGS) entry which is preliminary data.</text>
</comment>
<dbReference type="PANTHER" id="PTHR13710:SF105">
    <property type="entry name" value="ATP-DEPENDENT DNA HELICASE Q1"/>
    <property type="match status" value="1"/>
</dbReference>
<organism evidence="8 9">
    <name type="scientific">Marasmius tenuissimus</name>
    <dbReference type="NCBI Taxonomy" id="585030"/>
    <lineage>
        <taxon>Eukaryota</taxon>
        <taxon>Fungi</taxon>
        <taxon>Dikarya</taxon>
        <taxon>Basidiomycota</taxon>
        <taxon>Agaricomycotina</taxon>
        <taxon>Agaricomycetes</taxon>
        <taxon>Agaricomycetidae</taxon>
        <taxon>Agaricales</taxon>
        <taxon>Marasmiineae</taxon>
        <taxon>Marasmiaceae</taxon>
        <taxon>Marasmius</taxon>
    </lineage>
</organism>
<gene>
    <name evidence="8" type="ORF">AAF712_011897</name>
</gene>
<dbReference type="SUPFAM" id="SSF52540">
    <property type="entry name" value="P-loop containing nucleoside triphosphate hydrolases"/>
    <property type="match status" value="1"/>
</dbReference>
<keyword evidence="3" id="KW-0413">Isomerase</keyword>
<evidence type="ECO:0000313" key="9">
    <source>
        <dbReference type="Proteomes" id="UP001437256"/>
    </source>
</evidence>
<dbReference type="Proteomes" id="UP001437256">
    <property type="component" value="Unassembled WGS sequence"/>
</dbReference>
<dbReference type="PROSITE" id="PS51194">
    <property type="entry name" value="HELICASE_CTER"/>
    <property type="match status" value="1"/>
</dbReference>
<evidence type="ECO:0000256" key="2">
    <source>
        <dbReference type="ARBA" id="ARBA00023125"/>
    </source>
</evidence>
<keyword evidence="2" id="KW-0238">DNA-binding</keyword>
<evidence type="ECO:0000259" key="7">
    <source>
        <dbReference type="PROSITE" id="PS51194"/>
    </source>
</evidence>
<evidence type="ECO:0000313" key="8">
    <source>
        <dbReference type="EMBL" id="KAL0061279.1"/>
    </source>
</evidence>
<proteinExistence type="inferred from homology"/>
<evidence type="ECO:0000256" key="4">
    <source>
        <dbReference type="ARBA" id="ARBA00034617"/>
    </source>
</evidence>
<dbReference type="InterPro" id="IPR001650">
    <property type="entry name" value="Helicase_C-like"/>
</dbReference>
<dbReference type="InterPro" id="IPR027417">
    <property type="entry name" value="P-loop_NTPase"/>
</dbReference>
<dbReference type="PANTHER" id="PTHR13710">
    <property type="entry name" value="DNA HELICASE RECQ FAMILY MEMBER"/>
    <property type="match status" value="1"/>
</dbReference>
<dbReference type="CDD" id="cd18785">
    <property type="entry name" value="SF2_C"/>
    <property type="match status" value="1"/>
</dbReference>
<comment type="catalytic activity">
    <reaction evidence="4">
        <text>Couples ATP hydrolysis with the unwinding of duplex DNA by translocating in the 3'-5' direction.</text>
        <dbReference type="EC" id="5.6.2.4"/>
    </reaction>
</comment>
<dbReference type="Gene3D" id="3.40.50.300">
    <property type="entry name" value="P-loop containing nucleotide triphosphate hydrolases"/>
    <property type="match status" value="2"/>
</dbReference>